<feature type="region of interest" description="Disordered" evidence="1">
    <location>
        <begin position="21"/>
        <end position="45"/>
    </location>
</feature>
<gene>
    <name evidence="2" type="ORF">GCM10014715_29630</name>
</gene>
<dbReference type="Proteomes" id="UP000641386">
    <property type="component" value="Unassembled WGS sequence"/>
</dbReference>
<comment type="caution">
    <text evidence="2">The sequence shown here is derived from an EMBL/GenBank/DDBJ whole genome shotgun (WGS) entry which is preliminary data.</text>
</comment>
<feature type="compositionally biased region" description="Polar residues" evidence="1">
    <location>
        <begin position="21"/>
        <end position="36"/>
    </location>
</feature>
<keyword evidence="3" id="KW-1185">Reference proteome</keyword>
<reference evidence="2" key="2">
    <citation type="submission" date="2020-09" db="EMBL/GenBank/DDBJ databases">
        <authorList>
            <person name="Sun Q."/>
            <person name="Ohkuma M."/>
        </authorList>
    </citation>
    <scope>NUCLEOTIDE SEQUENCE</scope>
    <source>
        <strain evidence="2">JCM 3302</strain>
    </source>
</reference>
<protein>
    <submittedName>
        <fullName evidence="2">Uncharacterized protein</fullName>
    </submittedName>
</protein>
<dbReference type="EMBL" id="BNBC01000011">
    <property type="protein sequence ID" value="GHE73343.1"/>
    <property type="molecule type" value="Genomic_DNA"/>
</dbReference>
<evidence type="ECO:0000313" key="3">
    <source>
        <dbReference type="Proteomes" id="UP000641386"/>
    </source>
</evidence>
<proteinExistence type="predicted"/>
<sequence length="73" mass="7922">MFPKAVTGALSRAGSTLLSDRIQDSVTSRRSASTPTGLDPAAFIRGTQRDHSLSSLTLRRRRSLRCDMCSSLP</sequence>
<dbReference type="RefSeq" id="WP_189900398.1">
    <property type="nucleotide sequence ID" value="NZ_BNBC01000011.1"/>
</dbReference>
<evidence type="ECO:0000256" key="1">
    <source>
        <dbReference type="SAM" id="MobiDB-lite"/>
    </source>
</evidence>
<evidence type="ECO:0000313" key="2">
    <source>
        <dbReference type="EMBL" id="GHE73343.1"/>
    </source>
</evidence>
<dbReference type="AlphaFoldDB" id="A0A919DSZ4"/>
<organism evidence="2 3">
    <name type="scientific">Streptomyces spiralis</name>
    <dbReference type="NCBI Taxonomy" id="66376"/>
    <lineage>
        <taxon>Bacteria</taxon>
        <taxon>Bacillati</taxon>
        <taxon>Actinomycetota</taxon>
        <taxon>Actinomycetes</taxon>
        <taxon>Kitasatosporales</taxon>
        <taxon>Streptomycetaceae</taxon>
        <taxon>Streptomyces</taxon>
    </lineage>
</organism>
<name>A0A919DSZ4_9ACTN</name>
<accession>A0A919DSZ4</accession>
<reference evidence="2" key="1">
    <citation type="journal article" date="2014" name="Int. J. Syst. Evol. Microbiol.">
        <title>Complete genome sequence of Corynebacterium casei LMG S-19264T (=DSM 44701T), isolated from a smear-ripened cheese.</title>
        <authorList>
            <consortium name="US DOE Joint Genome Institute (JGI-PGF)"/>
            <person name="Walter F."/>
            <person name="Albersmeier A."/>
            <person name="Kalinowski J."/>
            <person name="Ruckert C."/>
        </authorList>
    </citation>
    <scope>NUCLEOTIDE SEQUENCE</scope>
    <source>
        <strain evidence="2">JCM 3302</strain>
    </source>
</reference>